<protein>
    <submittedName>
        <fullName evidence="1">Uncharacterized protein</fullName>
    </submittedName>
</protein>
<name>A0A3G5A9E2_9VIRU</name>
<reference evidence="1" key="1">
    <citation type="submission" date="2018-10" db="EMBL/GenBank/DDBJ databases">
        <title>Hidden diversity of soil giant viruses.</title>
        <authorList>
            <person name="Schulz F."/>
            <person name="Alteio L."/>
            <person name="Goudeau D."/>
            <person name="Ryan E.M."/>
            <person name="Malmstrom R.R."/>
            <person name="Blanchard J."/>
            <person name="Woyke T."/>
        </authorList>
    </citation>
    <scope>NUCLEOTIDE SEQUENCE</scope>
    <source>
        <strain evidence="1">HYV1</strain>
    </source>
</reference>
<dbReference type="EMBL" id="MK072395">
    <property type="protein sequence ID" value="AYV83896.1"/>
    <property type="molecule type" value="Genomic_DNA"/>
</dbReference>
<evidence type="ECO:0000313" key="1">
    <source>
        <dbReference type="EMBL" id="AYV83896.1"/>
    </source>
</evidence>
<gene>
    <name evidence="1" type="ORF">Hyperionvirus13_39</name>
</gene>
<sequence>MTDDAGYARYMDYIQNRLSLDEYPAEEEQEQEQEQEVMGQDFLLEEKLLRGYDKDSGTGELNLIEKEEMYPIQGFNLPLQASPSDDNFAGYVY</sequence>
<accession>A0A3G5A9E2</accession>
<organism evidence="1">
    <name type="scientific">Hyperionvirus sp</name>
    <dbReference type="NCBI Taxonomy" id="2487770"/>
    <lineage>
        <taxon>Viruses</taxon>
        <taxon>Varidnaviria</taxon>
        <taxon>Bamfordvirae</taxon>
        <taxon>Nucleocytoviricota</taxon>
        <taxon>Megaviricetes</taxon>
        <taxon>Imitervirales</taxon>
        <taxon>Mimiviridae</taxon>
        <taxon>Klosneuvirinae</taxon>
    </lineage>
</organism>
<proteinExistence type="predicted"/>